<dbReference type="InterPro" id="IPR011990">
    <property type="entry name" value="TPR-like_helical_dom_sf"/>
</dbReference>
<dbReference type="InterPro" id="IPR019734">
    <property type="entry name" value="TPR_rpt"/>
</dbReference>
<accession>D0LKI9</accession>
<dbReference type="PANTHER" id="PTHR43289">
    <property type="entry name" value="MITOGEN-ACTIVATED PROTEIN KINASE KINASE KINASE 20-RELATED"/>
    <property type="match status" value="1"/>
</dbReference>
<dbReference type="InterPro" id="IPR011009">
    <property type="entry name" value="Kinase-like_dom_sf"/>
</dbReference>
<dbReference type="SMART" id="SM00220">
    <property type="entry name" value="S_TKc"/>
    <property type="match status" value="1"/>
</dbReference>
<dbReference type="SUPFAM" id="SSF56112">
    <property type="entry name" value="Protein kinase-like (PK-like)"/>
    <property type="match status" value="1"/>
</dbReference>
<dbReference type="Gene3D" id="1.10.510.10">
    <property type="entry name" value="Transferase(Phosphotransferase) domain 1"/>
    <property type="match status" value="1"/>
</dbReference>
<feature type="repeat" description="TPR" evidence="5">
    <location>
        <begin position="773"/>
        <end position="806"/>
    </location>
</feature>
<dbReference type="PROSITE" id="PS00107">
    <property type="entry name" value="PROTEIN_KINASE_ATP"/>
    <property type="match status" value="1"/>
</dbReference>
<evidence type="ECO:0000256" key="2">
    <source>
        <dbReference type="ARBA" id="ARBA00022741"/>
    </source>
</evidence>
<name>D0LKI9_HALO1</name>
<feature type="repeat" description="TPR" evidence="5">
    <location>
        <begin position="815"/>
        <end position="848"/>
    </location>
</feature>
<dbReference type="GO" id="GO:0004674">
    <property type="term" value="F:protein serine/threonine kinase activity"/>
    <property type="evidence" value="ECO:0007669"/>
    <property type="project" value="UniProtKB-KW"/>
</dbReference>
<feature type="binding site" evidence="6">
    <location>
        <position position="218"/>
    </location>
    <ligand>
        <name>ATP</name>
        <dbReference type="ChEBI" id="CHEBI:30616"/>
    </ligand>
</feature>
<evidence type="ECO:0000259" key="8">
    <source>
        <dbReference type="PROSITE" id="PS50011"/>
    </source>
</evidence>
<dbReference type="Pfam" id="PF13374">
    <property type="entry name" value="TPR_10"/>
    <property type="match status" value="1"/>
</dbReference>
<gene>
    <name evidence="9" type="ordered locus">Hoch_2501</name>
</gene>
<reference evidence="9 10" key="1">
    <citation type="journal article" date="2010" name="Stand. Genomic Sci.">
        <title>Complete genome sequence of Haliangium ochraceum type strain (SMP-2).</title>
        <authorList>
            <consortium name="US DOE Joint Genome Institute (JGI-PGF)"/>
            <person name="Ivanova N."/>
            <person name="Daum C."/>
            <person name="Lang E."/>
            <person name="Abt B."/>
            <person name="Kopitz M."/>
            <person name="Saunders E."/>
            <person name="Lapidus A."/>
            <person name="Lucas S."/>
            <person name="Glavina Del Rio T."/>
            <person name="Nolan M."/>
            <person name="Tice H."/>
            <person name="Copeland A."/>
            <person name="Cheng J.F."/>
            <person name="Chen F."/>
            <person name="Bruce D."/>
            <person name="Goodwin L."/>
            <person name="Pitluck S."/>
            <person name="Mavromatis K."/>
            <person name="Pati A."/>
            <person name="Mikhailova N."/>
            <person name="Chen A."/>
            <person name="Palaniappan K."/>
            <person name="Land M."/>
            <person name="Hauser L."/>
            <person name="Chang Y.J."/>
            <person name="Jeffries C.D."/>
            <person name="Detter J.C."/>
            <person name="Brettin T."/>
            <person name="Rohde M."/>
            <person name="Goker M."/>
            <person name="Bristow J."/>
            <person name="Markowitz V."/>
            <person name="Eisen J.A."/>
            <person name="Hugenholtz P."/>
            <person name="Kyrpides N.C."/>
            <person name="Klenk H.P."/>
        </authorList>
    </citation>
    <scope>NUCLEOTIDE SEQUENCE [LARGE SCALE GENOMIC DNA]</scope>
    <source>
        <strain evidence="10">DSM 14365 / CIP 107738 / JCM 11303 / AJ 13395 / SMP-2</strain>
    </source>
</reference>
<evidence type="ECO:0000256" key="6">
    <source>
        <dbReference type="PROSITE-ProRule" id="PRU10141"/>
    </source>
</evidence>
<dbReference type="Pfam" id="PF13424">
    <property type="entry name" value="TPR_12"/>
    <property type="match status" value="2"/>
</dbReference>
<dbReference type="InterPro" id="IPR008271">
    <property type="entry name" value="Ser/Thr_kinase_AS"/>
</dbReference>
<feature type="compositionally biased region" description="Gly residues" evidence="7">
    <location>
        <begin position="43"/>
        <end position="62"/>
    </location>
</feature>
<dbReference type="KEGG" id="hoh:Hoch_2501"/>
<evidence type="ECO:0000256" key="5">
    <source>
        <dbReference type="PROSITE-ProRule" id="PRU00339"/>
    </source>
</evidence>
<keyword evidence="1" id="KW-0808">Transferase</keyword>
<keyword evidence="10" id="KW-1185">Reference proteome</keyword>
<dbReference type="STRING" id="502025.Hoch_2501"/>
<evidence type="ECO:0000313" key="9">
    <source>
        <dbReference type="EMBL" id="ACY15037.1"/>
    </source>
</evidence>
<keyword evidence="2 6" id="KW-0547">Nucleotide-binding</keyword>
<dbReference type="PROSITE" id="PS50011">
    <property type="entry name" value="PROTEIN_KINASE_DOM"/>
    <property type="match status" value="1"/>
</dbReference>
<protein>
    <submittedName>
        <fullName evidence="9">Serine/threonine protein kinase with TPR repeats</fullName>
    </submittedName>
</protein>
<keyword evidence="5" id="KW-0802">TPR repeat</keyword>
<dbReference type="AlphaFoldDB" id="D0LKI9"/>
<feature type="repeat" description="TPR" evidence="5">
    <location>
        <begin position="899"/>
        <end position="932"/>
    </location>
</feature>
<evidence type="ECO:0000313" key="10">
    <source>
        <dbReference type="Proteomes" id="UP000001880"/>
    </source>
</evidence>
<proteinExistence type="predicted"/>
<dbReference type="eggNOG" id="COG0457">
    <property type="taxonomic scope" value="Bacteria"/>
</dbReference>
<dbReference type="InterPro" id="IPR000719">
    <property type="entry name" value="Prot_kinase_dom"/>
</dbReference>
<dbReference type="PANTHER" id="PTHR43289:SF6">
    <property type="entry name" value="SERINE_THREONINE-PROTEIN KINASE NEKL-3"/>
    <property type="match status" value="1"/>
</dbReference>
<dbReference type="PROSITE" id="PS50005">
    <property type="entry name" value="TPR"/>
    <property type="match status" value="3"/>
</dbReference>
<dbReference type="Gene3D" id="3.30.200.20">
    <property type="entry name" value="Phosphorylase Kinase, domain 1"/>
    <property type="match status" value="1"/>
</dbReference>
<evidence type="ECO:0000256" key="4">
    <source>
        <dbReference type="ARBA" id="ARBA00022840"/>
    </source>
</evidence>
<organism evidence="9 10">
    <name type="scientific">Haliangium ochraceum (strain DSM 14365 / JCM 11303 / SMP-2)</name>
    <dbReference type="NCBI Taxonomy" id="502025"/>
    <lineage>
        <taxon>Bacteria</taxon>
        <taxon>Pseudomonadati</taxon>
        <taxon>Myxococcota</taxon>
        <taxon>Polyangia</taxon>
        <taxon>Haliangiales</taxon>
        <taxon>Kofleriaceae</taxon>
        <taxon>Haliangium</taxon>
    </lineage>
</organism>
<evidence type="ECO:0000256" key="3">
    <source>
        <dbReference type="ARBA" id="ARBA00022777"/>
    </source>
</evidence>
<feature type="domain" description="Protein kinase" evidence="8">
    <location>
        <begin position="189"/>
        <end position="480"/>
    </location>
</feature>
<feature type="compositionally biased region" description="Low complexity" evidence="7">
    <location>
        <begin position="63"/>
        <end position="85"/>
    </location>
</feature>
<dbReference type="PROSITE" id="PS00108">
    <property type="entry name" value="PROTEIN_KINASE_ST"/>
    <property type="match status" value="1"/>
</dbReference>
<dbReference type="GO" id="GO:0005524">
    <property type="term" value="F:ATP binding"/>
    <property type="evidence" value="ECO:0007669"/>
    <property type="project" value="UniProtKB-UniRule"/>
</dbReference>
<keyword evidence="9" id="KW-0723">Serine/threonine-protein kinase</keyword>
<evidence type="ECO:0000256" key="7">
    <source>
        <dbReference type="SAM" id="MobiDB-lite"/>
    </source>
</evidence>
<dbReference type="SUPFAM" id="SSF48452">
    <property type="entry name" value="TPR-like"/>
    <property type="match status" value="2"/>
</dbReference>
<keyword evidence="4 6" id="KW-0067">ATP-binding</keyword>
<dbReference type="Proteomes" id="UP000001880">
    <property type="component" value="Chromosome"/>
</dbReference>
<keyword evidence="3 9" id="KW-0418">Kinase</keyword>
<dbReference type="PRINTS" id="PR00381">
    <property type="entry name" value="KINESINLIGHT"/>
</dbReference>
<dbReference type="Gene3D" id="1.25.40.10">
    <property type="entry name" value="Tetratricopeptide repeat domain"/>
    <property type="match status" value="2"/>
</dbReference>
<dbReference type="CDD" id="cd14014">
    <property type="entry name" value="STKc_PknB_like"/>
    <property type="match status" value="1"/>
</dbReference>
<sequence>MLGWSFLERLFLMSVSESKRHQRRGDATPPPEPASTALREGTGEGVGVGDSEGESVGVGVGVGASASGDASAVGTGDDSAASDGVEAADDDTGSAASATDIGVSVPQPDRDEVTRRDLLPASEFAVTQATIEALAPAGEAGHEAGREAGAGAGTGAAPDPERRRARAHPRASVAAPDVTLAPAMRIGRYSILRELGRGGMGITYVGYDEELERKVAIKLVRPELGGSGESEVRLRREAQALARLAHPNIVSVYEVGHYRGQTYLVMELIEGQSASAWLKQSARTWPEVLEVFVQVGRGLQAAHAAGLIHRDVKPANMILGEDGRVRILDFGLAQLDGEPAEMASSDTLSVSEFETSRSSSGERTALTAFGTTVGTPAYMAPEQIRGEVADARSDQFSFCVSLFEAVYGERPFSGSSMSVLHSEVEREAIPEVIGKSSVPGWLHATIVRGLAPRPKDRWPSMDALLEALKHEPGRARRRWFAIAALAVGVLGLGSAGVAGYLAMESRREALCSGAQAQMDEVWNRDTRAAIERAMDATGVPYAAASWRRTESLLDDYAARWVSAHTDACEATAVREEQSRAVLDQRMHCLAGRRRSLGALAAELQRIDAVSVANAAQAASRLPWIASCANADYLSEQVRPPDSPEVAREVEALQGLLSQAEQLDELGRYGEGLAIAQSALERAIASEYQPILARSHLHVGVLQLREGLYEQAESHLSEAHYIARAAGDHEVALRAAIELVYVVGFRLSRFAEGLTWSRHAEAELPWVGSRVAEALLLQRVGELLTMQGAYEEALARLQRALGLLEDALGREHPSVADAAVTLAMTYHRQGRFAEARARYLRALAIQKQALGEDHPQIARTHNNLGLALREQGRYDEAAAEFERAAAIWRVLFGPVHPSTAAPLNNLGTVRLRQGELGEALNHYQQALGSFEETLAPDHPNLAYPLLGMAVVYLRQNQPARALPLAQRALRVREARGVAAAEIGEARFLVAQALMGQGERSKALALARDARDTLRASDGVSPYVKLDEVEAWLSEHGR</sequence>
<dbReference type="SMART" id="SM00028">
    <property type="entry name" value="TPR"/>
    <property type="match status" value="8"/>
</dbReference>
<dbReference type="eggNOG" id="COG0515">
    <property type="taxonomic scope" value="Bacteria"/>
</dbReference>
<evidence type="ECO:0000256" key="1">
    <source>
        <dbReference type="ARBA" id="ARBA00022679"/>
    </source>
</evidence>
<feature type="region of interest" description="Disordered" evidence="7">
    <location>
        <begin position="138"/>
        <end position="173"/>
    </location>
</feature>
<dbReference type="InterPro" id="IPR017441">
    <property type="entry name" value="Protein_kinase_ATP_BS"/>
</dbReference>
<dbReference type="EMBL" id="CP001804">
    <property type="protein sequence ID" value="ACY15037.1"/>
    <property type="molecule type" value="Genomic_DNA"/>
</dbReference>
<dbReference type="HOGENOM" id="CLU_009368_0_0_7"/>
<dbReference type="Pfam" id="PF00069">
    <property type="entry name" value="Pkinase"/>
    <property type="match status" value="1"/>
</dbReference>
<feature type="region of interest" description="Disordered" evidence="7">
    <location>
        <begin position="17"/>
        <end position="111"/>
    </location>
</feature>